<dbReference type="Pfam" id="PF00892">
    <property type="entry name" value="EamA"/>
    <property type="match status" value="2"/>
</dbReference>
<evidence type="ECO:0000256" key="5">
    <source>
        <dbReference type="ARBA" id="ARBA00023136"/>
    </source>
</evidence>
<feature type="transmembrane region" description="Helical" evidence="6">
    <location>
        <begin position="219"/>
        <end position="238"/>
    </location>
</feature>
<feature type="transmembrane region" description="Helical" evidence="6">
    <location>
        <begin position="194"/>
        <end position="212"/>
    </location>
</feature>
<evidence type="ECO:0000313" key="8">
    <source>
        <dbReference type="EMBL" id="KAF7828422.1"/>
    </source>
</evidence>
<feature type="transmembrane region" description="Helical" evidence="6">
    <location>
        <begin position="43"/>
        <end position="66"/>
    </location>
</feature>
<dbReference type="GO" id="GO:0016020">
    <property type="term" value="C:membrane"/>
    <property type="evidence" value="ECO:0007669"/>
    <property type="project" value="UniProtKB-SubCell"/>
</dbReference>
<reference evidence="8" key="1">
    <citation type="submission" date="2020-09" db="EMBL/GenBank/DDBJ databases">
        <title>Genome-Enabled Discovery of Anthraquinone Biosynthesis in Senna tora.</title>
        <authorList>
            <person name="Kang S.-H."/>
            <person name="Pandey R.P."/>
            <person name="Lee C.-M."/>
            <person name="Sim J.-S."/>
            <person name="Jeong J.-T."/>
            <person name="Choi B.-S."/>
            <person name="Jung M."/>
            <person name="Ginzburg D."/>
            <person name="Zhao K."/>
            <person name="Won S.Y."/>
            <person name="Oh T.-J."/>
            <person name="Yu Y."/>
            <person name="Kim N.-H."/>
            <person name="Lee O.R."/>
            <person name="Lee T.-H."/>
            <person name="Bashyal P."/>
            <person name="Kim T.-S."/>
            <person name="Lee W.-H."/>
            <person name="Kawkins C."/>
            <person name="Kim C.-K."/>
            <person name="Kim J.S."/>
            <person name="Ahn B.O."/>
            <person name="Rhee S.Y."/>
            <person name="Sohng J.K."/>
        </authorList>
    </citation>
    <scope>NUCLEOTIDE SEQUENCE</scope>
    <source>
        <tissue evidence="8">Leaf</tissue>
    </source>
</reference>
<proteinExistence type="inferred from homology"/>
<keyword evidence="4 6" id="KW-1133">Transmembrane helix</keyword>
<name>A0A834TUB6_9FABA</name>
<feature type="domain" description="EamA" evidence="7">
    <location>
        <begin position="191"/>
        <end position="330"/>
    </location>
</feature>
<dbReference type="GO" id="GO:0022857">
    <property type="term" value="F:transmembrane transporter activity"/>
    <property type="evidence" value="ECO:0007669"/>
    <property type="project" value="InterPro"/>
</dbReference>
<feature type="transmembrane region" description="Helical" evidence="6">
    <location>
        <begin position="313"/>
        <end position="332"/>
    </location>
</feature>
<keyword evidence="3 6" id="KW-0812">Transmembrane</keyword>
<feature type="transmembrane region" description="Helical" evidence="6">
    <location>
        <begin position="110"/>
        <end position="129"/>
    </location>
</feature>
<feature type="domain" description="EamA" evidence="7">
    <location>
        <begin position="19"/>
        <end position="157"/>
    </location>
</feature>
<evidence type="ECO:0000256" key="6">
    <source>
        <dbReference type="RuleBase" id="RU363077"/>
    </source>
</evidence>
<accession>A0A834TUB6</accession>
<feature type="transmembrane region" description="Helical" evidence="6">
    <location>
        <begin position="78"/>
        <end position="98"/>
    </location>
</feature>
<dbReference type="SUPFAM" id="SSF103481">
    <property type="entry name" value="Multidrug resistance efflux transporter EmrE"/>
    <property type="match status" value="2"/>
</dbReference>
<evidence type="ECO:0000256" key="3">
    <source>
        <dbReference type="ARBA" id="ARBA00022692"/>
    </source>
</evidence>
<evidence type="ECO:0000256" key="1">
    <source>
        <dbReference type="ARBA" id="ARBA00004141"/>
    </source>
</evidence>
<dbReference type="InterPro" id="IPR037185">
    <property type="entry name" value="EmrE-like"/>
</dbReference>
<dbReference type="PANTHER" id="PTHR31218">
    <property type="entry name" value="WAT1-RELATED PROTEIN"/>
    <property type="match status" value="1"/>
</dbReference>
<comment type="caution">
    <text evidence="8">The sequence shown here is derived from an EMBL/GenBank/DDBJ whole genome shotgun (WGS) entry which is preliminary data.</text>
</comment>
<keyword evidence="9" id="KW-1185">Reference proteome</keyword>
<dbReference type="InterPro" id="IPR030184">
    <property type="entry name" value="WAT1-related"/>
</dbReference>
<dbReference type="Proteomes" id="UP000634136">
    <property type="component" value="Unassembled WGS sequence"/>
</dbReference>
<dbReference type="InterPro" id="IPR000620">
    <property type="entry name" value="EamA_dom"/>
</dbReference>
<feature type="transmembrane region" description="Helical" evidence="6">
    <location>
        <begin position="12"/>
        <end position="37"/>
    </location>
</feature>
<comment type="similarity">
    <text evidence="2 6">Belongs to the drug/metabolite transporter (DMT) superfamily. Plant drug/metabolite exporter (P-DME) (TC 2.A.7.4) family.</text>
</comment>
<protein>
    <recommendedName>
        <fullName evidence="6">WAT1-related protein</fullName>
    </recommendedName>
</protein>
<sequence length="356" mass="38632">MVEISKEGMAEEVAIIGGLVMAQFVYAGQAVLLSYLMSLGISPLTIVVFSCVSTFLILFPFAVYFERTKWPKKFSFKLILQILLLSFGGVTLFQSFFLKGIKLTSPTMGTAMPNLAPGLIFIIAWIFRLEKISIRCTYSQVKIIGTLICVVGALTMSMMQSMSSDATKTEVQLKLTLSSSSYAVFDMHKITGCLYLMAAVILLSGSVVLQAFTLGDFPAPISLCAITAFFGAFMTAIAQFLEYHKLETGWPVLSVPELIAYFVTAGGVSGLCLSFNGWAVKKKGPVLVSIFSPIGTVCSIIFSVVTLGYTVNIGSLAGMFLMFTGLYFVLWAKGKEGFVDGDILETKLESEKPLLS</sequence>
<keyword evidence="5 6" id="KW-0472">Membrane</keyword>
<feature type="transmembrane region" description="Helical" evidence="6">
    <location>
        <begin position="286"/>
        <end position="307"/>
    </location>
</feature>
<evidence type="ECO:0000313" key="9">
    <source>
        <dbReference type="Proteomes" id="UP000634136"/>
    </source>
</evidence>
<evidence type="ECO:0000256" key="2">
    <source>
        <dbReference type="ARBA" id="ARBA00007635"/>
    </source>
</evidence>
<evidence type="ECO:0000259" key="7">
    <source>
        <dbReference type="Pfam" id="PF00892"/>
    </source>
</evidence>
<feature type="transmembrane region" description="Helical" evidence="6">
    <location>
        <begin position="258"/>
        <end position="279"/>
    </location>
</feature>
<dbReference type="OrthoDB" id="642067at2759"/>
<feature type="transmembrane region" description="Helical" evidence="6">
    <location>
        <begin position="141"/>
        <end position="159"/>
    </location>
</feature>
<comment type="subcellular location">
    <subcellularLocation>
        <location evidence="1 6">Membrane</location>
        <topology evidence="1 6">Multi-pass membrane protein</topology>
    </subcellularLocation>
</comment>
<gene>
    <name evidence="8" type="ORF">G2W53_019586</name>
</gene>
<evidence type="ECO:0000256" key="4">
    <source>
        <dbReference type="ARBA" id="ARBA00022989"/>
    </source>
</evidence>
<dbReference type="EMBL" id="JAAIUW010000006">
    <property type="protein sequence ID" value="KAF7828422.1"/>
    <property type="molecule type" value="Genomic_DNA"/>
</dbReference>
<organism evidence="8 9">
    <name type="scientific">Senna tora</name>
    <dbReference type="NCBI Taxonomy" id="362788"/>
    <lineage>
        <taxon>Eukaryota</taxon>
        <taxon>Viridiplantae</taxon>
        <taxon>Streptophyta</taxon>
        <taxon>Embryophyta</taxon>
        <taxon>Tracheophyta</taxon>
        <taxon>Spermatophyta</taxon>
        <taxon>Magnoliopsida</taxon>
        <taxon>eudicotyledons</taxon>
        <taxon>Gunneridae</taxon>
        <taxon>Pentapetalae</taxon>
        <taxon>rosids</taxon>
        <taxon>fabids</taxon>
        <taxon>Fabales</taxon>
        <taxon>Fabaceae</taxon>
        <taxon>Caesalpinioideae</taxon>
        <taxon>Cassia clade</taxon>
        <taxon>Senna</taxon>
    </lineage>
</organism>
<dbReference type="AlphaFoldDB" id="A0A834TUB6"/>